<gene>
    <name evidence="3" type="ORF">SPIRO4BDMA_40609</name>
</gene>
<keyword evidence="1" id="KW-1133">Transmembrane helix</keyword>
<accession>A0A3P3XP40</accession>
<feature type="transmembrane region" description="Helical" evidence="1">
    <location>
        <begin position="96"/>
        <end position="117"/>
    </location>
</feature>
<sequence length="228" mass="25963">MNGLWSYSFVVFQITSVIIFFILFNNTSTVSKLVKNIVLLTSVVFFSLFLVSLYIPNQQRDNLKAFLPFIIGAIASIAVLIIEYTKYYRGKNLFAFAKPSNVSITLYLLTLAFYIGMRLIPAQVSGERIVIKATLLPMLLISSVNEEMYFRYYLDDILASIKATSNKTFRAILISLLFSLVHMVSTFSIPYLAGRFAISFILLLVKRSMKNPIYPVFLHFVINMLVIS</sequence>
<organism evidence="3">
    <name type="scientific">uncultured spirochete</name>
    <dbReference type="NCBI Taxonomy" id="156406"/>
    <lineage>
        <taxon>Bacteria</taxon>
        <taxon>Pseudomonadati</taxon>
        <taxon>Spirochaetota</taxon>
        <taxon>Spirochaetia</taxon>
        <taxon>Spirochaetales</taxon>
        <taxon>environmental samples</taxon>
    </lineage>
</organism>
<name>A0A3P3XP40_9SPIR</name>
<evidence type="ECO:0000259" key="2">
    <source>
        <dbReference type="Pfam" id="PF02517"/>
    </source>
</evidence>
<dbReference type="EMBL" id="FWDO01000004">
    <property type="protein sequence ID" value="SLM18037.1"/>
    <property type="molecule type" value="Genomic_DNA"/>
</dbReference>
<dbReference type="GO" id="GO:0004175">
    <property type="term" value="F:endopeptidase activity"/>
    <property type="evidence" value="ECO:0007669"/>
    <property type="project" value="UniProtKB-ARBA"/>
</dbReference>
<feature type="domain" description="CAAX prenyl protease 2/Lysostaphin resistance protein A-like" evidence="2">
    <location>
        <begin position="134"/>
        <end position="224"/>
    </location>
</feature>
<keyword evidence="1" id="KW-0472">Membrane</keyword>
<dbReference type="InterPro" id="IPR003675">
    <property type="entry name" value="Rce1/LyrA-like_dom"/>
</dbReference>
<dbReference type="GO" id="GO:0080120">
    <property type="term" value="P:CAAX-box protein maturation"/>
    <property type="evidence" value="ECO:0007669"/>
    <property type="project" value="UniProtKB-ARBA"/>
</dbReference>
<dbReference type="Pfam" id="PF02517">
    <property type="entry name" value="Rce1-like"/>
    <property type="match status" value="1"/>
</dbReference>
<feature type="transmembrane region" description="Helical" evidence="1">
    <location>
        <begin position="37"/>
        <end position="55"/>
    </location>
</feature>
<feature type="transmembrane region" description="Helical" evidence="1">
    <location>
        <begin position="6"/>
        <end position="25"/>
    </location>
</feature>
<evidence type="ECO:0000313" key="3">
    <source>
        <dbReference type="EMBL" id="SLM18037.1"/>
    </source>
</evidence>
<keyword evidence="1" id="KW-0812">Transmembrane</keyword>
<protein>
    <recommendedName>
        <fullName evidence="2">CAAX prenyl protease 2/Lysostaphin resistance protein A-like domain-containing protein</fullName>
    </recommendedName>
</protein>
<dbReference type="AlphaFoldDB" id="A0A3P3XP40"/>
<evidence type="ECO:0000256" key="1">
    <source>
        <dbReference type="SAM" id="Phobius"/>
    </source>
</evidence>
<feature type="transmembrane region" description="Helical" evidence="1">
    <location>
        <begin position="67"/>
        <end position="84"/>
    </location>
</feature>
<reference evidence="3" key="1">
    <citation type="submission" date="2017-02" db="EMBL/GenBank/DDBJ databases">
        <authorList>
            <person name="Regsiter A."/>
            <person name="William W."/>
        </authorList>
    </citation>
    <scope>NUCLEOTIDE SEQUENCE</scope>
    <source>
        <strain evidence="3">BdmA 4</strain>
    </source>
</reference>
<proteinExistence type="predicted"/>